<keyword evidence="1" id="KW-0472">Membrane</keyword>
<dbReference type="AlphaFoldDB" id="A0A3A4A7A0"/>
<accession>A0A3A4A7A0</accession>
<evidence type="ECO:0000256" key="1">
    <source>
        <dbReference type="SAM" id="Phobius"/>
    </source>
</evidence>
<dbReference type="Pfam" id="PF10825">
    <property type="entry name" value="DUF2752"/>
    <property type="match status" value="1"/>
</dbReference>
<reference evidence="2 3" key="1">
    <citation type="submission" date="2018-09" db="EMBL/GenBank/DDBJ databases">
        <title>YIM 75507 draft genome.</title>
        <authorList>
            <person name="Tang S."/>
            <person name="Feng Y."/>
        </authorList>
    </citation>
    <scope>NUCLEOTIDE SEQUENCE [LARGE SCALE GENOMIC DNA]</scope>
    <source>
        <strain evidence="2 3">YIM 75507</strain>
    </source>
</reference>
<sequence>MTRAPGRRGGLRLRAGLPPLGALAAAVAGVVYVGRVDPGVPGHYPICPFLALTGLYCPGCGGLRMTHALANGDVAAAAGFNVFLLLLGPFVAYAWIRWTVASLRGTRWRPAIARPPVLFTFIALMIVFWVVRNLPFGAFLAP</sequence>
<name>A0A3A4A7A0_9ACTN</name>
<feature type="transmembrane region" description="Helical" evidence="1">
    <location>
        <begin position="117"/>
        <end position="141"/>
    </location>
</feature>
<dbReference type="OrthoDB" id="5966662at2"/>
<evidence type="ECO:0000313" key="3">
    <source>
        <dbReference type="Proteomes" id="UP000265768"/>
    </source>
</evidence>
<organism evidence="2 3">
    <name type="scientific">Bailinhaonella thermotolerans</name>
    <dbReference type="NCBI Taxonomy" id="1070861"/>
    <lineage>
        <taxon>Bacteria</taxon>
        <taxon>Bacillati</taxon>
        <taxon>Actinomycetota</taxon>
        <taxon>Actinomycetes</taxon>
        <taxon>Streptosporangiales</taxon>
        <taxon>Streptosporangiaceae</taxon>
        <taxon>Bailinhaonella</taxon>
    </lineage>
</organism>
<keyword evidence="1" id="KW-1133">Transmembrane helix</keyword>
<dbReference type="Proteomes" id="UP000265768">
    <property type="component" value="Unassembled WGS sequence"/>
</dbReference>
<evidence type="ECO:0000313" key="2">
    <source>
        <dbReference type="EMBL" id="RJL24846.1"/>
    </source>
</evidence>
<protein>
    <submittedName>
        <fullName evidence="2">DUF2752 domain-containing protein</fullName>
    </submittedName>
</protein>
<comment type="caution">
    <text evidence="2">The sequence shown here is derived from an EMBL/GenBank/DDBJ whole genome shotgun (WGS) entry which is preliminary data.</text>
</comment>
<gene>
    <name evidence="2" type="ORF">D5H75_28215</name>
</gene>
<feature type="transmembrane region" description="Helical" evidence="1">
    <location>
        <begin position="12"/>
        <end position="34"/>
    </location>
</feature>
<proteinExistence type="predicted"/>
<dbReference type="InterPro" id="IPR021215">
    <property type="entry name" value="DUF2752"/>
</dbReference>
<feature type="transmembrane region" description="Helical" evidence="1">
    <location>
        <begin position="74"/>
        <end position="96"/>
    </location>
</feature>
<keyword evidence="3" id="KW-1185">Reference proteome</keyword>
<keyword evidence="1" id="KW-0812">Transmembrane</keyword>
<dbReference type="EMBL" id="QZEY01000014">
    <property type="protein sequence ID" value="RJL24846.1"/>
    <property type="molecule type" value="Genomic_DNA"/>
</dbReference>